<dbReference type="AlphaFoldDB" id="A0A023CUM2"/>
<dbReference type="EMBL" id="AYZF01000017">
    <property type="protein sequence ID" value="KRN05521.1"/>
    <property type="molecule type" value="Genomic_DNA"/>
</dbReference>
<dbReference type="Pfam" id="PF00583">
    <property type="entry name" value="Acetyltransf_1"/>
    <property type="match status" value="1"/>
</dbReference>
<keyword evidence="3" id="KW-1185">Reference proteome</keyword>
<evidence type="ECO:0000313" key="2">
    <source>
        <dbReference type="EMBL" id="KRN05521.1"/>
    </source>
</evidence>
<sequence length="155" mass="17970">MKLVTYNNKFKNQIKTYQVENIIFTGLPQNAIKISQKNKDYHPILLVNESNDIYTFFVLDYGDDKFKYTSNINSLLLRSFSTNERFLRKGYAFSALSLLSKYVQTNYPNIQEIVLGVNKRNLAAQNLYKKAGFEKKAKTYIGKKGIQLIFSKSIL</sequence>
<feature type="domain" description="N-acetyltransferase" evidence="1">
    <location>
        <begin position="1"/>
        <end position="155"/>
    </location>
</feature>
<comment type="caution">
    <text evidence="2">The sequence shown here is derived from an EMBL/GenBank/DDBJ whole genome shotgun (WGS) entry which is preliminary data.</text>
</comment>
<dbReference type="InterPro" id="IPR016181">
    <property type="entry name" value="Acyl_CoA_acyltransferase"/>
</dbReference>
<gene>
    <name evidence="2" type="ORF">FD15_GL002077</name>
</gene>
<dbReference type="Proteomes" id="UP000050961">
    <property type="component" value="Unassembled WGS sequence"/>
</dbReference>
<evidence type="ECO:0000259" key="1">
    <source>
        <dbReference type="PROSITE" id="PS51186"/>
    </source>
</evidence>
<dbReference type="InterPro" id="IPR000182">
    <property type="entry name" value="GNAT_dom"/>
</dbReference>
<dbReference type="eggNOG" id="COG0456">
    <property type="taxonomic scope" value="Bacteria"/>
</dbReference>
<dbReference type="SUPFAM" id="SSF55729">
    <property type="entry name" value="Acyl-CoA N-acyltransferases (Nat)"/>
    <property type="match status" value="1"/>
</dbReference>
<dbReference type="GO" id="GO:0016747">
    <property type="term" value="F:acyltransferase activity, transferring groups other than amino-acyl groups"/>
    <property type="evidence" value="ECO:0007669"/>
    <property type="project" value="InterPro"/>
</dbReference>
<evidence type="ECO:0000313" key="3">
    <source>
        <dbReference type="Proteomes" id="UP000050961"/>
    </source>
</evidence>
<protein>
    <recommendedName>
        <fullName evidence="1">N-acetyltransferase domain-containing protein</fullName>
    </recommendedName>
</protein>
<reference evidence="2 3" key="1">
    <citation type="journal article" date="2015" name="Genome Announc.">
        <title>Expanding the biotechnology potential of lactobacilli through comparative genomics of 213 strains and associated genera.</title>
        <authorList>
            <person name="Sun Z."/>
            <person name="Harris H.M."/>
            <person name="McCann A."/>
            <person name="Guo C."/>
            <person name="Argimon S."/>
            <person name="Zhang W."/>
            <person name="Yang X."/>
            <person name="Jeffery I.B."/>
            <person name="Cooney J.C."/>
            <person name="Kagawa T.F."/>
            <person name="Liu W."/>
            <person name="Song Y."/>
            <person name="Salvetti E."/>
            <person name="Wrobel A."/>
            <person name="Rasinkangas P."/>
            <person name="Parkhill J."/>
            <person name="Rea M.C."/>
            <person name="O'Sullivan O."/>
            <person name="Ritari J."/>
            <person name="Douillard F.P."/>
            <person name="Paul Ross R."/>
            <person name="Yang R."/>
            <person name="Briner A.E."/>
            <person name="Felis G.E."/>
            <person name="de Vos W.M."/>
            <person name="Barrangou R."/>
            <person name="Klaenhammer T.R."/>
            <person name="Caufield P.W."/>
            <person name="Cui Y."/>
            <person name="Zhang H."/>
            <person name="O'Toole P.W."/>
        </authorList>
    </citation>
    <scope>NUCLEOTIDE SEQUENCE [LARGE SCALE GENOMIC DNA]</scope>
    <source>
        <strain evidence="2 3">DSM 21376</strain>
    </source>
</reference>
<dbReference type="Gene3D" id="3.40.630.30">
    <property type="match status" value="1"/>
</dbReference>
<dbReference type="PATRIC" id="fig|1423806.3.peg.2116"/>
<dbReference type="RefSeq" id="WP_034987088.1">
    <property type="nucleotide sequence ID" value="NZ_AYZF01000017.1"/>
</dbReference>
<dbReference type="OrthoDB" id="66776at2"/>
<dbReference type="STRING" id="1423806.FD15_GL002077"/>
<proteinExistence type="predicted"/>
<accession>A0A023CUM2</accession>
<organism evidence="2 3">
    <name type="scientific">Liquorilactobacillus sucicola DSM 21376 = JCM 15457</name>
    <dbReference type="NCBI Taxonomy" id="1423806"/>
    <lineage>
        <taxon>Bacteria</taxon>
        <taxon>Bacillati</taxon>
        <taxon>Bacillota</taxon>
        <taxon>Bacilli</taxon>
        <taxon>Lactobacillales</taxon>
        <taxon>Lactobacillaceae</taxon>
        <taxon>Liquorilactobacillus</taxon>
    </lineage>
</organism>
<name>A0A023CUM2_9LACO</name>
<dbReference type="PROSITE" id="PS51186">
    <property type="entry name" value="GNAT"/>
    <property type="match status" value="1"/>
</dbReference>